<dbReference type="Proteomes" id="UP001152747">
    <property type="component" value="Unassembled WGS sequence"/>
</dbReference>
<protein>
    <recommendedName>
        <fullName evidence="4">Serpentine receptor class gamma</fullName>
    </recommendedName>
</protein>
<feature type="transmembrane region" description="Helical" evidence="1">
    <location>
        <begin position="105"/>
        <end position="128"/>
    </location>
</feature>
<evidence type="ECO:0000313" key="2">
    <source>
        <dbReference type="EMBL" id="CAI5455059.1"/>
    </source>
</evidence>
<keyword evidence="3" id="KW-1185">Reference proteome</keyword>
<feature type="transmembrane region" description="Helical" evidence="1">
    <location>
        <begin position="12"/>
        <end position="33"/>
    </location>
</feature>
<keyword evidence="1" id="KW-0812">Transmembrane</keyword>
<dbReference type="EMBL" id="CANHGI010000006">
    <property type="protein sequence ID" value="CAI5455059.1"/>
    <property type="molecule type" value="Genomic_DNA"/>
</dbReference>
<dbReference type="Pfam" id="PF10323">
    <property type="entry name" value="7TM_GPCR_Srv"/>
    <property type="match status" value="1"/>
</dbReference>
<comment type="caution">
    <text evidence="2">The sequence shown here is derived from an EMBL/GenBank/DDBJ whole genome shotgun (WGS) entry which is preliminary data.</text>
</comment>
<evidence type="ECO:0000313" key="3">
    <source>
        <dbReference type="Proteomes" id="UP001152747"/>
    </source>
</evidence>
<gene>
    <name evidence="2" type="ORF">CAMP_LOCUS17696</name>
</gene>
<dbReference type="InterPro" id="IPR019426">
    <property type="entry name" value="7TM_GPCR_serpentine_rcpt_Srv"/>
</dbReference>
<dbReference type="AlphaFoldDB" id="A0A9P1IZ48"/>
<sequence>MKHKTDAMLGGTFFRLVIYQFYADLIFFIEFSISMRFRKYSDLYTLFEINDYLYGIIPRTLSAIHYYIKIVVYIGYMLFGLNRLLIALNVTSMKRESYAVWSSKIIAYIDGFCSTFTCIFCILCYLFTCGLLRKNLKKTSTVQVFKKSTSQSSAEKGLLISAVLSFFVLMLNTSIQISKVITSWLAVTNIFTIYDLSYPLNDLMYSHFPWVLLITSSVLRKQLIYDIKMFIRSSLKLDEASMSLGRHGTTQMTRGTSRSEP</sequence>
<feature type="transmembrane region" description="Helical" evidence="1">
    <location>
        <begin position="66"/>
        <end position="85"/>
    </location>
</feature>
<name>A0A9P1IZ48_9PELO</name>
<keyword evidence="1" id="KW-0472">Membrane</keyword>
<dbReference type="PANTHER" id="PTHR31552:SF31">
    <property type="entry name" value="SERPENTINE RECEPTOR CLASS GAMMA"/>
    <property type="match status" value="1"/>
</dbReference>
<organism evidence="2 3">
    <name type="scientific">Caenorhabditis angaria</name>
    <dbReference type="NCBI Taxonomy" id="860376"/>
    <lineage>
        <taxon>Eukaryota</taxon>
        <taxon>Metazoa</taxon>
        <taxon>Ecdysozoa</taxon>
        <taxon>Nematoda</taxon>
        <taxon>Chromadorea</taxon>
        <taxon>Rhabditida</taxon>
        <taxon>Rhabditina</taxon>
        <taxon>Rhabditomorpha</taxon>
        <taxon>Rhabditoidea</taxon>
        <taxon>Rhabditidae</taxon>
        <taxon>Peloderinae</taxon>
        <taxon>Caenorhabditis</taxon>
    </lineage>
</organism>
<evidence type="ECO:0008006" key="4">
    <source>
        <dbReference type="Google" id="ProtNLM"/>
    </source>
</evidence>
<accession>A0A9P1IZ48</accession>
<dbReference type="OrthoDB" id="5844602at2759"/>
<evidence type="ECO:0000256" key="1">
    <source>
        <dbReference type="SAM" id="Phobius"/>
    </source>
</evidence>
<keyword evidence="1" id="KW-1133">Transmembrane helix</keyword>
<reference evidence="2" key="1">
    <citation type="submission" date="2022-11" db="EMBL/GenBank/DDBJ databases">
        <authorList>
            <person name="Kikuchi T."/>
        </authorList>
    </citation>
    <scope>NUCLEOTIDE SEQUENCE</scope>
    <source>
        <strain evidence="2">PS1010</strain>
    </source>
</reference>
<dbReference type="PANTHER" id="PTHR31552">
    <property type="entry name" value="SERPENTINE RECEPTOR CLASS GAMMA"/>
    <property type="match status" value="1"/>
</dbReference>
<proteinExistence type="predicted"/>